<feature type="domain" description="Endoglucanase B carbohydrate binding" evidence="11">
    <location>
        <begin position="478"/>
        <end position="580"/>
    </location>
</feature>
<evidence type="ECO:0000256" key="1">
    <source>
        <dbReference type="ARBA" id="ARBA00005641"/>
    </source>
</evidence>
<keyword evidence="13" id="KW-1185">Reference proteome</keyword>
<evidence type="ECO:0000256" key="5">
    <source>
        <dbReference type="ARBA" id="ARBA00023277"/>
    </source>
</evidence>
<feature type="domain" description="Carbohydrate binding X2" evidence="10">
    <location>
        <begin position="389"/>
        <end position="473"/>
    </location>
</feature>
<accession>A0ABP7I6S3</accession>
<dbReference type="Proteomes" id="UP001501009">
    <property type="component" value="Unassembled WGS sequence"/>
</dbReference>
<dbReference type="InterPro" id="IPR017853">
    <property type="entry name" value="GH"/>
</dbReference>
<evidence type="ECO:0000256" key="4">
    <source>
        <dbReference type="ARBA" id="ARBA00023001"/>
    </source>
</evidence>
<dbReference type="InterPro" id="IPR001547">
    <property type="entry name" value="Glyco_hydro_5"/>
</dbReference>
<evidence type="ECO:0000256" key="8">
    <source>
        <dbReference type="RuleBase" id="RU361153"/>
    </source>
</evidence>
<dbReference type="Pfam" id="PF00150">
    <property type="entry name" value="Cellulase"/>
    <property type="match status" value="1"/>
</dbReference>
<dbReference type="InterPro" id="IPR016282">
    <property type="entry name" value="Glyco_hydro_5_endoGlcnase_B"/>
</dbReference>
<dbReference type="InterPro" id="IPR014756">
    <property type="entry name" value="Ig_E-set"/>
</dbReference>
<dbReference type="InterPro" id="IPR050386">
    <property type="entry name" value="Glycosyl_hydrolase_5"/>
</dbReference>
<dbReference type="Gene3D" id="3.20.20.80">
    <property type="entry name" value="Glycosidases"/>
    <property type="match status" value="1"/>
</dbReference>
<keyword evidence="7" id="KW-0624">Polysaccharide degradation</keyword>
<gene>
    <name evidence="12" type="ORF">GCM10022403_048920</name>
</gene>
<dbReference type="PIRSF" id="PIRSF001043">
    <property type="entry name" value="Endoglucanase_B"/>
    <property type="match status" value="1"/>
</dbReference>
<organism evidence="12 13">
    <name type="scientific">Streptomyces coacervatus</name>
    <dbReference type="NCBI Taxonomy" id="647381"/>
    <lineage>
        <taxon>Bacteria</taxon>
        <taxon>Bacillati</taxon>
        <taxon>Actinomycetota</taxon>
        <taxon>Actinomycetes</taxon>
        <taxon>Kitasatosporales</taxon>
        <taxon>Streptomycetaceae</taxon>
        <taxon>Streptomyces</taxon>
    </lineage>
</organism>
<dbReference type="Pfam" id="PF18448">
    <property type="entry name" value="CBM46"/>
    <property type="match status" value="1"/>
</dbReference>
<keyword evidence="5" id="KW-0119">Carbohydrate metabolism</keyword>
<evidence type="ECO:0000313" key="12">
    <source>
        <dbReference type="EMBL" id="GAA3809066.1"/>
    </source>
</evidence>
<evidence type="ECO:0000259" key="11">
    <source>
        <dbReference type="Pfam" id="PF18448"/>
    </source>
</evidence>
<keyword evidence="4" id="KW-0136">Cellulose degradation</keyword>
<keyword evidence="6 8" id="KW-0326">Glycosidase</keyword>
<dbReference type="EMBL" id="BAABDE010000020">
    <property type="protein sequence ID" value="GAA3809066.1"/>
    <property type="molecule type" value="Genomic_DNA"/>
</dbReference>
<protein>
    <submittedName>
        <fullName evidence="12">Cellulase family glycosylhydrolase</fullName>
    </submittedName>
</protein>
<sequence>MTARQQAARHRRRRLGLVVGAPLALIAAGVLAYGTEFGPFGEGSRSQADAAPAVSDDAMTAVAAMQPGWNLGNSLDAGTDETSWGQPRTTKAMLDKLRSQGFRSIRIPVTWSDHQQSAPGYAIDKAYLSRVKQVVDWALDDGLYVMLNIHHDSWQWAGKMPTDHDAVLARYEATWTQIAGTFRNEPGRLTFESINEPTFDGSDNSLKAKLLNELNTSFHDVVRKSGGNNAKRLLVLPTMVDTPDQALMDNLATTIKSLHDPRLVASVHYYGYWPFSTNLAGSTRFDAAAQSDMAKVFKRAHDTFVAKGVPVVIGEYGVLGYDFGPDGVERGEMLKYFEAFGNAARTNGVTDLLWDNGAFFDRSKLRWKDAGLFRQMRSSWTTRSGTASSDLVFVPRSGHIPDRTLTLNPNRTTFKGLKAGSVTLAKGRDYTLSGNRLTLKAATLTRLAGDRAYGVRATLQAEFSKGVPWQIKVISNSTPVLSNATGTTGSVRIPTQFRGDLLATMESKYAEGGNAGPLDWTPYQQFTKAFSPGYTGNGITLTRDFLDSLRDGARVNLTFHFWSGAKVTYYVTKSGGTVVGSTS</sequence>
<comment type="similarity">
    <text evidence="1 8">Belongs to the glycosyl hydrolase 5 (cellulase A) family.</text>
</comment>
<evidence type="ECO:0000256" key="3">
    <source>
        <dbReference type="ARBA" id="ARBA00022801"/>
    </source>
</evidence>
<evidence type="ECO:0000259" key="10">
    <source>
        <dbReference type="Pfam" id="PF03442"/>
    </source>
</evidence>
<reference evidence="13" key="1">
    <citation type="journal article" date="2019" name="Int. J. Syst. Evol. Microbiol.">
        <title>The Global Catalogue of Microorganisms (GCM) 10K type strain sequencing project: providing services to taxonomists for standard genome sequencing and annotation.</title>
        <authorList>
            <consortium name="The Broad Institute Genomics Platform"/>
            <consortium name="The Broad Institute Genome Sequencing Center for Infectious Disease"/>
            <person name="Wu L."/>
            <person name="Ma J."/>
        </authorList>
    </citation>
    <scope>NUCLEOTIDE SEQUENCE [LARGE SCALE GENOMIC DNA]</scope>
    <source>
        <strain evidence="13">JCM 17138</strain>
    </source>
</reference>
<dbReference type="SUPFAM" id="SSF51445">
    <property type="entry name" value="(Trans)glycosidases"/>
    <property type="match status" value="1"/>
</dbReference>
<evidence type="ECO:0000259" key="9">
    <source>
        <dbReference type="Pfam" id="PF00150"/>
    </source>
</evidence>
<dbReference type="InterPro" id="IPR013783">
    <property type="entry name" value="Ig-like_fold"/>
</dbReference>
<dbReference type="Pfam" id="PF03442">
    <property type="entry name" value="CBM_X2"/>
    <property type="match status" value="1"/>
</dbReference>
<dbReference type="RefSeq" id="WP_275772382.1">
    <property type="nucleotide sequence ID" value="NZ_BAABDE010000020.1"/>
</dbReference>
<keyword evidence="3 8" id="KW-0378">Hydrolase</keyword>
<dbReference type="InterPro" id="IPR005102">
    <property type="entry name" value="Carbo-bd_X2"/>
</dbReference>
<evidence type="ECO:0000256" key="6">
    <source>
        <dbReference type="ARBA" id="ARBA00023295"/>
    </source>
</evidence>
<keyword evidence="2" id="KW-0732">Signal</keyword>
<dbReference type="SUPFAM" id="SSF81296">
    <property type="entry name" value="E set domains"/>
    <property type="match status" value="1"/>
</dbReference>
<dbReference type="Gene3D" id="2.60.40.10">
    <property type="entry name" value="Immunoglobulins"/>
    <property type="match status" value="2"/>
</dbReference>
<dbReference type="InterPro" id="IPR040946">
    <property type="entry name" value="CBM46"/>
</dbReference>
<evidence type="ECO:0000313" key="13">
    <source>
        <dbReference type="Proteomes" id="UP001501009"/>
    </source>
</evidence>
<dbReference type="PANTHER" id="PTHR31297">
    <property type="entry name" value="GLUCAN ENDO-1,6-BETA-GLUCOSIDASE B"/>
    <property type="match status" value="1"/>
</dbReference>
<proteinExistence type="inferred from homology"/>
<name>A0ABP7I6S3_9ACTN</name>
<dbReference type="PANTHER" id="PTHR31297:SF41">
    <property type="entry name" value="ENDOGLUCANASE, PUTATIVE (AFU_ORTHOLOGUE AFUA_5G01830)-RELATED"/>
    <property type="match status" value="1"/>
</dbReference>
<evidence type="ECO:0000256" key="7">
    <source>
        <dbReference type="ARBA" id="ARBA00023326"/>
    </source>
</evidence>
<comment type="caution">
    <text evidence="12">The sequence shown here is derived from an EMBL/GenBank/DDBJ whole genome shotgun (WGS) entry which is preliminary data.</text>
</comment>
<feature type="domain" description="Glycoside hydrolase family 5" evidence="9">
    <location>
        <begin position="81"/>
        <end position="358"/>
    </location>
</feature>
<evidence type="ECO:0000256" key="2">
    <source>
        <dbReference type="ARBA" id="ARBA00022729"/>
    </source>
</evidence>